<dbReference type="SUPFAM" id="SSF49899">
    <property type="entry name" value="Concanavalin A-like lectins/glucanases"/>
    <property type="match status" value="1"/>
</dbReference>
<evidence type="ECO:0000256" key="1">
    <source>
        <dbReference type="ARBA" id="ARBA00006865"/>
    </source>
</evidence>
<dbReference type="GO" id="GO:0009251">
    <property type="term" value="P:glucan catabolic process"/>
    <property type="evidence" value="ECO:0007669"/>
    <property type="project" value="TreeGrafter"/>
</dbReference>
<dbReference type="Gene3D" id="2.60.120.200">
    <property type="match status" value="1"/>
</dbReference>
<keyword evidence="7" id="KW-1185">Reference proteome</keyword>
<organism evidence="6 7">
    <name type="scientific">Cylindrobasidium torrendii FP15055 ss-10</name>
    <dbReference type="NCBI Taxonomy" id="1314674"/>
    <lineage>
        <taxon>Eukaryota</taxon>
        <taxon>Fungi</taxon>
        <taxon>Dikarya</taxon>
        <taxon>Basidiomycota</taxon>
        <taxon>Agaricomycotina</taxon>
        <taxon>Agaricomycetes</taxon>
        <taxon>Agaricomycetidae</taxon>
        <taxon>Agaricales</taxon>
        <taxon>Marasmiineae</taxon>
        <taxon>Physalacriaceae</taxon>
        <taxon>Cylindrobasidium</taxon>
    </lineage>
</organism>
<evidence type="ECO:0000256" key="2">
    <source>
        <dbReference type="ARBA" id="ARBA00022801"/>
    </source>
</evidence>
<protein>
    <submittedName>
        <fullName evidence="6">Glycoside hydrolase family 16 protein</fullName>
    </submittedName>
</protein>
<accession>A0A0D7B822</accession>
<dbReference type="PANTHER" id="PTHR10963">
    <property type="entry name" value="GLYCOSYL HYDROLASE-RELATED"/>
    <property type="match status" value="1"/>
</dbReference>
<keyword evidence="3" id="KW-0326">Glycosidase</keyword>
<gene>
    <name evidence="6" type="ORF">CYLTODRAFT_377380</name>
</gene>
<reference evidence="6 7" key="1">
    <citation type="journal article" date="2015" name="Fungal Genet. Biol.">
        <title>Evolution of novel wood decay mechanisms in Agaricales revealed by the genome sequences of Fistulina hepatica and Cylindrobasidium torrendii.</title>
        <authorList>
            <person name="Floudas D."/>
            <person name="Held B.W."/>
            <person name="Riley R."/>
            <person name="Nagy L.G."/>
            <person name="Koehler G."/>
            <person name="Ransdell A.S."/>
            <person name="Younus H."/>
            <person name="Chow J."/>
            <person name="Chiniquy J."/>
            <person name="Lipzen A."/>
            <person name="Tritt A."/>
            <person name="Sun H."/>
            <person name="Haridas S."/>
            <person name="LaButti K."/>
            <person name="Ohm R.A."/>
            <person name="Kues U."/>
            <person name="Blanchette R.A."/>
            <person name="Grigoriev I.V."/>
            <person name="Minto R.E."/>
            <person name="Hibbett D.S."/>
        </authorList>
    </citation>
    <scope>NUCLEOTIDE SEQUENCE [LARGE SCALE GENOMIC DNA]</scope>
    <source>
        <strain evidence="6 7">FP15055 ss-10</strain>
    </source>
</reference>
<evidence type="ECO:0000313" key="7">
    <source>
        <dbReference type="Proteomes" id="UP000054007"/>
    </source>
</evidence>
<dbReference type="FunFam" id="2.60.120.200:FF:000114">
    <property type="entry name" value="Probable endo-1,3(4)-beta-glucanase NFIA_089530"/>
    <property type="match status" value="1"/>
</dbReference>
<feature type="signal peptide" evidence="4">
    <location>
        <begin position="1"/>
        <end position="19"/>
    </location>
</feature>
<dbReference type="OrthoDB" id="192832at2759"/>
<evidence type="ECO:0000256" key="3">
    <source>
        <dbReference type="ARBA" id="ARBA00023295"/>
    </source>
</evidence>
<dbReference type="InterPro" id="IPR000757">
    <property type="entry name" value="Beta-glucanase-like"/>
</dbReference>
<dbReference type="Proteomes" id="UP000054007">
    <property type="component" value="Unassembled WGS sequence"/>
</dbReference>
<proteinExistence type="inferred from homology"/>
<feature type="domain" description="GH16" evidence="5">
    <location>
        <begin position="26"/>
        <end position="284"/>
    </location>
</feature>
<evidence type="ECO:0000313" key="6">
    <source>
        <dbReference type="EMBL" id="KIY66657.1"/>
    </source>
</evidence>
<dbReference type="AlphaFoldDB" id="A0A0D7B822"/>
<dbReference type="GO" id="GO:0004553">
    <property type="term" value="F:hydrolase activity, hydrolyzing O-glycosyl compounds"/>
    <property type="evidence" value="ECO:0007669"/>
    <property type="project" value="InterPro"/>
</dbReference>
<evidence type="ECO:0000256" key="4">
    <source>
        <dbReference type="SAM" id="SignalP"/>
    </source>
</evidence>
<sequence>MKLAAFSVFSAVLPSLVHGSSYRLSEDWSGHNFLSNFHFETFDDPTHGRVQYVDRDKAFSENLVRVSRDSVILAADHKTKLSSGGPGRKSVRIRSKRQFHSGVTVFDIRHMPEGCGTWPAVWTLGDNWPTNGEIDILEGVNNQPFNEVTLHTSKGCTMPRRRRQTGEVQETNCDARANSNTGCGVKSADRSSFGPRFNDNGGGWYALEKTSDFIKIWFWSREDPSVPSDVRKGSAKISTGKWGKPTGYFPGDDCDIDKFFGPQNIVINLTFCGDWAGNTYERSKCPSNCINYVNKHPEAFKDAFFDFAGIRFYESGSGVQSGGNHDGILDGVFEKVI</sequence>
<dbReference type="InterPro" id="IPR050546">
    <property type="entry name" value="Glycosyl_Hydrlase_16"/>
</dbReference>
<dbReference type="Pfam" id="PF26113">
    <property type="entry name" value="GH16_XgeA"/>
    <property type="match status" value="1"/>
</dbReference>
<dbReference type="PANTHER" id="PTHR10963:SF24">
    <property type="entry name" value="GLYCOSIDASE C21B10.07-RELATED"/>
    <property type="match status" value="1"/>
</dbReference>
<dbReference type="PROSITE" id="PS51762">
    <property type="entry name" value="GH16_2"/>
    <property type="match status" value="1"/>
</dbReference>
<feature type="chain" id="PRO_5002317055" evidence="4">
    <location>
        <begin position="20"/>
        <end position="337"/>
    </location>
</feature>
<dbReference type="EMBL" id="KN880547">
    <property type="protein sequence ID" value="KIY66657.1"/>
    <property type="molecule type" value="Genomic_DNA"/>
</dbReference>
<dbReference type="CDD" id="cd02181">
    <property type="entry name" value="GH16_fungal_Lam16A_glucanase"/>
    <property type="match status" value="1"/>
</dbReference>
<comment type="similarity">
    <text evidence="1">Belongs to the glycosyl hydrolase 16 family.</text>
</comment>
<name>A0A0D7B822_9AGAR</name>
<dbReference type="InterPro" id="IPR013320">
    <property type="entry name" value="ConA-like_dom_sf"/>
</dbReference>
<keyword evidence="4" id="KW-0732">Signal</keyword>
<evidence type="ECO:0000259" key="5">
    <source>
        <dbReference type="PROSITE" id="PS51762"/>
    </source>
</evidence>
<keyword evidence="2 6" id="KW-0378">Hydrolase</keyword>